<proteinExistence type="predicted"/>
<dbReference type="EMBL" id="CAJNOU010008404">
    <property type="protein sequence ID" value="CAF1537269.1"/>
    <property type="molecule type" value="Genomic_DNA"/>
</dbReference>
<dbReference type="Proteomes" id="UP000663823">
    <property type="component" value="Unassembled WGS sequence"/>
</dbReference>
<sequence length="785" mass="88848">MVITRLQHHQLFAQEVQRLSLIEMEPSDTSTSSHSTVYRPLFTSTMEEQFMSTLAREQVKTLTKFSGSDLEDVAHWLKNVEEVFDRALIQPANKYLAIQSYLTDAALKWFRFNKSNIPDWSSFKIAIVKAYQPSIHQSLLKMEQRHQLPGESVMEYYYDKLHLSAQADPNMSSSMIIHYLTKGLNDSLVPHVIRRHPMTPNDFLIIAQDEENILSTLNGLSYASTSEHDHYPNEDIHIDPHINVVKRPIHMNHRSFNRQHSQPPPQPLMNVPTALVSPFACHSYSQHPPSSTTALQCYACYNFGHTARYCPNQKKHLKRYPDSSTSPKKKKPSPPSSSSSSIHVLVNRTPTTILVDTGAAISLIHERTLSTMQHTPVAPCSLKEVHTANSGFISLLGIVNLTVRINHLDTYVDAYVTPDLICPMILGRDWIQQHYVNINFYTNRISLHNGLASTPLLPIPHNGSVIMSLSHSVVIPPFHQKFTYGYVPVKSLDDALFTPNIALQHARMILLPHSLLHIRGNRGIISIINNTRHSKLIPRNTPLGFISSSTTTANLNFISTSPMNSFHFSSSSLSLLSCTHCGVCFPTEVTLYDHLFHCCNKDLTCTTQIITPLVAHIDDPVKRMKVYLILHHYHQLFDDSCLQGITCQPQYAINTGSHSPLAEHPRRVSHLNRQVINNEVKKMLDNGIIEPSNSPWASPVVIVKKPDGSPRFCIDYRRLNSITQRDIYPLPRIDDVIERLNGSRIFSKLDLRSGYFQVPLAPEERAKTAFTLLMAFGNLLDYLKA</sequence>
<dbReference type="Gene3D" id="3.30.70.270">
    <property type="match status" value="1"/>
</dbReference>
<dbReference type="AlphaFoldDB" id="A0A819SZY6"/>
<evidence type="ECO:0000313" key="9">
    <source>
        <dbReference type="EMBL" id="CAF1537269.1"/>
    </source>
</evidence>
<evidence type="ECO:0000256" key="6">
    <source>
        <dbReference type="SAM" id="MobiDB-lite"/>
    </source>
</evidence>
<dbReference type="InterPro" id="IPR001969">
    <property type="entry name" value="Aspartic_peptidase_AS"/>
</dbReference>
<dbReference type="Proteomes" id="UP000663889">
    <property type="component" value="Unassembled WGS sequence"/>
</dbReference>
<evidence type="ECO:0000313" key="10">
    <source>
        <dbReference type="EMBL" id="CAF3919209.1"/>
    </source>
</evidence>
<keyword evidence="5" id="KW-0863">Zinc-finger</keyword>
<evidence type="ECO:0000256" key="2">
    <source>
        <dbReference type="ARBA" id="ARBA00022695"/>
    </source>
</evidence>
<evidence type="ECO:0000313" key="12">
    <source>
        <dbReference type="Proteomes" id="UP000663823"/>
    </source>
</evidence>
<evidence type="ECO:0000256" key="4">
    <source>
        <dbReference type="ARBA" id="ARBA00022759"/>
    </source>
</evidence>
<dbReference type="PANTHER" id="PTHR37984">
    <property type="entry name" value="PROTEIN CBG26694"/>
    <property type="match status" value="1"/>
</dbReference>
<keyword evidence="5" id="KW-0479">Metal-binding</keyword>
<dbReference type="InterPro" id="IPR005162">
    <property type="entry name" value="Retrotrans_gag_dom"/>
</dbReference>
<dbReference type="EMBL" id="CAJOAX010010338">
    <property type="protein sequence ID" value="CAF4073282.1"/>
    <property type="molecule type" value="Genomic_DNA"/>
</dbReference>
<dbReference type="CDD" id="cd00303">
    <property type="entry name" value="retropepsin_like"/>
    <property type="match status" value="1"/>
</dbReference>
<organism evidence="11 12">
    <name type="scientific">Rotaria sordida</name>
    <dbReference type="NCBI Taxonomy" id="392033"/>
    <lineage>
        <taxon>Eukaryota</taxon>
        <taxon>Metazoa</taxon>
        <taxon>Spiralia</taxon>
        <taxon>Gnathifera</taxon>
        <taxon>Rotifera</taxon>
        <taxon>Eurotatoria</taxon>
        <taxon>Bdelloidea</taxon>
        <taxon>Philodinida</taxon>
        <taxon>Philodinidae</taxon>
        <taxon>Rotaria</taxon>
    </lineage>
</organism>
<dbReference type="Gene3D" id="3.10.10.10">
    <property type="entry name" value="HIV Type 1 Reverse Transcriptase, subunit A, domain 1"/>
    <property type="match status" value="1"/>
</dbReference>
<dbReference type="InterPro" id="IPR021109">
    <property type="entry name" value="Peptidase_aspartic_dom_sf"/>
</dbReference>
<dbReference type="Proteomes" id="UP000663874">
    <property type="component" value="Unassembled WGS sequence"/>
</dbReference>
<dbReference type="EMBL" id="CAJOBE010004164">
    <property type="protein sequence ID" value="CAF3919209.1"/>
    <property type="molecule type" value="Genomic_DNA"/>
</dbReference>
<dbReference type="Proteomes" id="UP000663882">
    <property type="component" value="Unassembled WGS sequence"/>
</dbReference>
<dbReference type="InterPro" id="IPR001878">
    <property type="entry name" value="Znf_CCHC"/>
</dbReference>
<keyword evidence="4" id="KW-0255">Endonuclease</keyword>
<dbReference type="PROSITE" id="PS50158">
    <property type="entry name" value="ZF_CCHC"/>
    <property type="match status" value="1"/>
</dbReference>
<keyword evidence="2" id="KW-0548">Nucleotidyltransferase</keyword>
<keyword evidence="4" id="KW-0378">Hydrolase</keyword>
<evidence type="ECO:0000313" key="11">
    <source>
        <dbReference type="EMBL" id="CAF4073282.1"/>
    </source>
</evidence>
<dbReference type="EMBL" id="CAJNOO010006354">
    <property type="protein sequence ID" value="CAF1445386.1"/>
    <property type="molecule type" value="Genomic_DNA"/>
</dbReference>
<gene>
    <name evidence="10" type="ORF">FNK824_LOCUS21522</name>
    <name evidence="11" type="ORF">OTI717_LOCUS32793</name>
    <name evidence="8" type="ORF">RFH988_LOCUS36519</name>
    <name evidence="9" type="ORF">SEV965_LOCUS37906</name>
</gene>
<dbReference type="GO" id="GO:0006508">
    <property type="term" value="P:proteolysis"/>
    <property type="evidence" value="ECO:0007669"/>
    <property type="project" value="InterPro"/>
</dbReference>
<evidence type="ECO:0000313" key="8">
    <source>
        <dbReference type="EMBL" id="CAF1445386.1"/>
    </source>
</evidence>
<dbReference type="SUPFAM" id="SSF56672">
    <property type="entry name" value="DNA/RNA polymerases"/>
    <property type="match status" value="1"/>
</dbReference>
<dbReference type="GO" id="GO:0008270">
    <property type="term" value="F:zinc ion binding"/>
    <property type="evidence" value="ECO:0007669"/>
    <property type="project" value="UniProtKB-KW"/>
</dbReference>
<dbReference type="Pfam" id="PF13975">
    <property type="entry name" value="gag-asp_proteas"/>
    <property type="match status" value="1"/>
</dbReference>
<feature type="domain" description="CCHC-type" evidence="7">
    <location>
        <begin position="297"/>
        <end position="312"/>
    </location>
</feature>
<dbReference type="GO" id="GO:0003676">
    <property type="term" value="F:nucleic acid binding"/>
    <property type="evidence" value="ECO:0007669"/>
    <property type="project" value="InterPro"/>
</dbReference>
<dbReference type="Pfam" id="PF03732">
    <property type="entry name" value="Retrotrans_gag"/>
    <property type="match status" value="1"/>
</dbReference>
<dbReference type="SUPFAM" id="SSF57756">
    <property type="entry name" value="Retrovirus zinc finger-like domains"/>
    <property type="match status" value="1"/>
</dbReference>
<dbReference type="InterPro" id="IPR050951">
    <property type="entry name" value="Retrovirus_Pol_polyprotein"/>
</dbReference>
<dbReference type="GO" id="GO:0016779">
    <property type="term" value="F:nucleotidyltransferase activity"/>
    <property type="evidence" value="ECO:0007669"/>
    <property type="project" value="UniProtKB-KW"/>
</dbReference>
<name>A0A819SZY6_9BILA</name>
<evidence type="ECO:0000256" key="3">
    <source>
        <dbReference type="ARBA" id="ARBA00022722"/>
    </source>
</evidence>
<dbReference type="PROSITE" id="PS00141">
    <property type="entry name" value="ASP_PROTEASE"/>
    <property type="match status" value="1"/>
</dbReference>
<dbReference type="InterPro" id="IPR043502">
    <property type="entry name" value="DNA/RNA_pol_sf"/>
</dbReference>
<dbReference type="Gene3D" id="2.40.70.10">
    <property type="entry name" value="Acid Proteases"/>
    <property type="match status" value="1"/>
</dbReference>
<dbReference type="GO" id="GO:0004519">
    <property type="term" value="F:endonuclease activity"/>
    <property type="evidence" value="ECO:0007669"/>
    <property type="project" value="UniProtKB-KW"/>
</dbReference>
<dbReference type="SUPFAM" id="SSF50630">
    <property type="entry name" value="Acid proteases"/>
    <property type="match status" value="1"/>
</dbReference>
<evidence type="ECO:0000256" key="1">
    <source>
        <dbReference type="ARBA" id="ARBA00022679"/>
    </source>
</evidence>
<keyword evidence="5" id="KW-0862">Zinc</keyword>
<evidence type="ECO:0000259" key="7">
    <source>
        <dbReference type="PROSITE" id="PS50158"/>
    </source>
</evidence>
<reference evidence="11" key="1">
    <citation type="submission" date="2021-02" db="EMBL/GenBank/DDBJ databases">
        <authorList>
            <person name="Nowell W R."/>
        </authorList>
    </citation>
    <scope>NUCLEOTIDE SEQUENCE</scope>
</reference>
<dbReference type="OrthoDB" id="10053771at2759"/>
<comment type="caution">
    <text evidence="11">The sequence shown here is derived from an EMBL/GenBank/DDBJ whole genome shotgun (WGS) entry which is preliminary data.</text>
</comment>
<feature type="region of interest" description="Disordered" evidence="6">
    <location>
        <begin position="317"/>
        <end position="342"/>
    </location>
</feature>
<protein>
    <recommendedName>
        <fullName evidence="7">CCHC-type domain-containing protein</fullName>
    </recommendedName>
</protein>
<dbReference type="InterPro" id="IPR043128">
    <property type="entry name" value="Rev_trsase/Diguanyl_cyclase"/>
</dbReference>
<evidence type="ECO:0000256" key="5">
    <source>
        <dbReference type="PROSITE-ProRule" id="PRU00047"/>
    </source>
</evidence>
<keyword evidence="1" id="KW-0808">Transferase</keyword>
<dbReference type="InterPro" id="IPR036875">
    <property type="entry name" value="Znf_CCHC_sf"/>
</dbReference>
<keyword evidence="3" id="KW-0540">Nuclease</keyword>
<dbReference type="InterPro" id="IPR000477">
    <property type="entry name" value="RT_dom"/>
</dbReference>
<dbReference type="CDD" id="cd01647">
    <property type="entry name" value="RT_LTR"/>
    <property type="match status" value="1"/>
</dbReference>
<dbReference type="PANTHER" id="PTHR37984:SF5">
    <property type="entry name" value="PROTEIN NYNRIN-LIKE"/>
    <property type="match status" value="1"/>
</dbReference>
<accession>A0A819SZY6</accession>
<dbReference type="Pfam" id="PF00078">
    <property type="entry name" value="RVT_1"/>
    <property type="match status" value="1"/>
</dbReference>
<dbReference type="GO" id="GO:0004190">
    <property type="term" value="F:aspartic-type endopeptidase activity"/>
    <property type="evidence" value="ECO:0007669"/>
    <property type="project" value="InterPro"/>
</dbReference>